<keyword evidence="2" id="KW-0378">Hydrolase</keyword>
<feature type="domain" description="PNPLA" evidence="3">
    <location>
        <begin position="54"/>
        <end position="246"/>
    </location>
</feature>
<accession>A0A840Y6X8</accession>
<feature type="active site" description="Proton acceptor" evidence="2">
    <location>
        <position position="233"/>
    </location>
</feature>
<dbReference type="GO" id="GO:0016042">
    <property type="term" value="P:lipid catabolic process"/>
    <property type="evidence" value="ECO:0007669"/>
    <property type="project" value="UniProtKB-UniRule"/>
</dbReference>
<dbReference type="InterPro" id="IPR016035">
    <property type="entry name" value="Acyl_Trfase/lysoPLipase"/>
</dbReference>
<feature type="short sequence motif" description="GXSXG" evidence="2">
    <location>
        <begin position="87"/>
        <end position="91"/>
    </location>
</feature>
<comment type="caution">
    <text evidence="4">The sequence shown here is derived from an EMBL/GenBank/DDBJ whole genome shotgun (WGS) entry which is preliminary data.</text>
</comment>
<dbReference type="GO" id="GO:0016787">
    <property type="term" value="F:hydrolase activity"/>
    <property type="evidence" value="ECO:0007669"/>
    <property type="project" value="UniProtKB-UniRule"/>
</dbReference>
<dbReference type="AlphaFoldDB" id="A0A840Y6X8"/>
<dbReference type="Pfam" id="PF01734">
    <property type="entry name" value="Patatin"/>
    <property type="match status" value="1"/>
</dbReference>
<evidence type="ECO:0000256" key="1">
    <source>
        <dbReference type="ARBA" id="ARBA00023098"/>
    </source>
</evidence>
<evidence type="ECO:0000259" key="3">
    <source>
        <dbReference type="PROSITE" id="PS51635"/>
    </source>
</evidence>
<evidence type="ECO:0000313" key="5">
    <source>
        <dbReference type="Proteomes" id="UP000562254"/>
    </source>
</evidence>
<sequence>MTDASVLGIPNERFVIGSPQGVEGLQREMTAANMRRRRALGLPIGTPLLQRNLLAISGGGENGAFGAGLLCGWTEHGSRPEFDFVTGVSAGALLAPFALLGPGRDPEIRRLFTGISTTDVMRERGYIAALLGDSLADNAPLLETISRHLDAAMLADIAAAYEAGRMLLVATVNLDAQAGIWWNIGAIAASGRPGALDLARRILLGSSAIPGLFPPTMLDVTVDGHRYEEMHVDGGALAQTFLYPSSYGAQRRERIRQGLPVPRAAAYVIRNARLGASGPQAPVGRSTFSIAERALAALIRANGFGDIERIATYAERDGIDFNLAAIGPDFPLLPRARFDQDYMRALFQYGYERGRAGYPWAKHPPG</sequence>
<dbReference type="PROSITE" id="PS51635">
    <property type="entry name" value="PNPLA"/>
    <property type="match status" value="1"/>
</dbReference>
<feature type="short sequence motif" description="DGA/G" evidence="2">
    <location>
        <begin position="233"/>
        <end position="235"/>
    </location>
</feature>
<organism evidence="4 5">
    <name type="scientific">Neoroseomonas alkaliterrae</name>
    <dbReference type="NCBI Taxonomy" id="1452450"/>
    <lineage>
        <taxon>Bacteria</taxon>
        <taxon>Pseudomonadati</taxon>
        <taxon>Pseudomonadota</taxon>
        <taxon>Alphaproteobacteria</taxon>
        <taxon>Acetobacterales</taxon>
        <taxon>Acetobacteraceae</taxon>
        <taxon>Neoroseomonas</taxon>
    </lineage>
</organism>
<evidence type="ECO:0000256" key="2">
    <source>
        <dbReference type="PROSITE-ProRule" id="PRU01161"/>
    </source>
</evidence>
<gene>
    <name evidence="4" type="ORF">FHS88_002465</name>
</gene>
<dbReference type="InterPro" id="IPR002641">
    <property type="entry name" value="PNPLA_dom"/>
</dbReference>
<feature type="short sequence motif" description="GXGXXG" evidence="2">
    <location>
        <begin position="58"/>
        <end position="63"/>
    </location>
</feature>
<reference evidence="4 5" key="1">
    <citation type="submission" date="2020-08" db="EMBL/GenBank/DDBJ databases">
        <title>Genomic Encyclopedia of Type Strains, Phase IV (KMG-IV): sequencing the most valuable type-strain genomes for metagenomic binning, comparative biology and taxonomic classification.</title>
        <authorList>
            <person name="Goeker M."/>
        </authorList>
    </citation>
    <scope>NUCLEOTIDE SEQUENCE [LARGE SCALE GENOMIC DNA]</scope>
    <source>
        <strain evidence="4 5">DSM 25895</strain>
    </source>
</reference>
<protein>
    <submittedName>
        <fullName evidence="4">Putative acylesterase/phospholipase RssA</fullName>
    </submittedName>
</protein>
<keyword evidence="2" id="KW-0442">Lipid degradation</keyword>
<dbReference type="SUPFAM" id="SSF52151">
    <property type="entry name" value="FabD/lysophospholipase-like"/>
    <property type="match status" value="1"/>
</dbReference>
<dbReference type="RefSeq" id="WP_184485003.1">
    <property type="nucleotide sequence ID" value="NZ_JAAEDJ010000035.1"/>
</dbReference>
<dbReference type="Proteomes" id="UP000562254">
    <property type="component" value="Unassembled WGS sequence"/>
</dbReference>
<keyword evidence="1 2" id="KW-0443">Lipid metabolism</keyword>
<dbReference type="EMBL" id="JACIJE010000006">
    <property type="protein sequence ID" value="MBB5690332.1"/>
    <property type="molecule type" value="Genomic_DNA"/>
</dbReference>
<keyword evidence="5" id="KW-1185">Reference proteome</keyword>
<evidence type="ECO:0000313" key="4">
    <source>
        <dbReference type="EMBL" id="MBB5690332.1"/>
    </source>
</evidence>
<proteinExistence type="predicted"/>
<dbReference type="Gene3D" id="3.40.1090.10">
    <property type="entry name" value="Cytosolic phospholipase A2 catalytic domain"/>
    <property type="match status" value="1"/>
</dbReference>
<feature type="active site" description="Nucleophile" evidence="2">
    <location>
        <position position="89"/>
    </location>
</feature>
<name>A0A840Y6X8_9PROT</name>